<evidence type="ECO:0000313" key="3">
    <source>
        <dbReference type="Proteomes" id="UP000254263"/>
    </source>
</evidence>
<reference evidence="2 3" key="1">
    <citation type="submission" date="2018-06" db="EMBL/GenBank/DDBJ databases">
        <authorList>
            <consortium name="Pathogen Informatics"/>
            <person name="Doyle S."/>
        </authorList>
    </citation>
    <scope>NUCLEOTIDE SEQUENCE [LARGE SCALE GENOMIC DNA]</scope>
    <source>
        <strain evidence="2 3">NCTC13100</strain>
    </source>
</reference>
<dbReference type="RefSeq" id="WP_018359928.1">
    <property type="nucleotide sequence ID" value="NZ_UGTI01000001.1"/>
</dbReference>
<sequence length="902" mass="105315">MKILQRYIAYIFLLIAVVIVSGCTANEKEPIRPDDNEVLPAGYKAIELRLNIEPQRAKKPEQMGRQRIYATNSTEKEQKVRAYGIEPGDHDKDVYPADLNENKIETLDIFFFEKSNGKLIKHITDRDGDVIILNHQYKDEDNERYTQRVTIKVPKHELSLYLNKQPHIYVIVNKPDDIAFSANITETEILELKHKKDLLEVLQTGKPQQNFVMEGHRTDLSEPISWSDNKNRHHIKEIVLLERLAAKIRLRIGKIEIPEYELPDENFYTNKPDWRPNISLVRYPYSTRLVKGKEPLSSSEIQWSKIKRAFTLVKKNFSNLVDVVNPTKNLVWTSPLPLYTYENDWTKNNDADETYILLTVPLRLKGKNWQGQENEGFRKFYYRIPVNYRMPIPNMDETEKAGIGKIQRNHLYDIYSEITVLGNEDDSDPIEIQTNISIQPWRCLEIDASIDAARYLIVRENHPLMPNQDKRKIEYATSHSVEIITNKAWFSYYDVKGKLMIESWELQSNGNYKHTYYNENGDQETKYENSIPQLSINLIQENSLKYISIEHPVPTNYVPFHIELTVKHKKENGVSEENLLSEYVHVEQFPPIYVTGKKSVGFVGGTSQVDGIIYTPETAPDFRFQNPIGAISNNEISKGAQTLDVFNRVRILVPHDGMKIGVSIDSQGHTKRDDLSNEMISPEFIIASQHGMSTFVRQYDENPYDRGIVDNGDEQRRALNGSKQNTRFGSGYGPISNFFDHRMPYSISTHIQNPTQTHRTYATAEERCEKYFEGEYGADGYYWEFYRDRNHHNQWNKRHVYKTFKYKGHWRIPTKEELKLIYQIQSSKIKTVKSLLWGLYYWTAKTGVALDFTNGELTQKFPDSAEYDYHNWPAHPYVRCVFDTWKLKDNNGVSHEDDWNNS</sequence>
<dbReference type="Gene3D" id="2.60.40.3690">
    <property type="match status" value="1"/>
</dbReference>
<evidence type="ECO:0000313" key="2">
    <source>
        <dbReference type="EMBL" id="SUB78667.1"/>
    </source>
</evidence>
<gene>
    <name evidence="2" type="ORF">NCTC13100_01850</name>
</gene>
<evidence type="ECO:0000259" key="1">
    <source>
        <dbReference type="Pfam" id="PF26306"/>
    </source>
</evidence>
<accession>A0A379DKZ9</accession>
<dbReference type="InterPro" id="IPR058822">
    <property type="entry name" value="Ig-like_FimD_3rd"/>
</dbReference>
<dbReference type="Proteomes" id="UP000254263">
    <property type="component" value="Unassembled WGS sequence"/>
</dbReference>
<dbReference type="EMBL" id="UGTI01000001">
    <property type="protein sequence ID" value="SUB78667.1"/>
    <property type="molecule type" value="Genomic_DNA"/>
</dbReference>
<dbReference type="PROSITE" id="PS51257">
    <property type="entry name" value="PROKAR_LIPOPROTEIN"/>
    <property type="match status" value="1"/>
</dbReference>
<dbReference type="Pfam" id="PF26306">
    <property type="entry name" value="FimD_3rd"/>
    <property type="match status" value="1"/>
</dbReference>
<feature type="domain" description="Major fimbrium tip subunit FimD third Ig-like" evidence="1">
    <location>
        <begin position="457"/>
        <end position="591"/>
    </location>
</feature>
<proteinExistence type="predicted"/>
<dbReference type="AlphaFoldDB" id="A0A379DKZ9"/>
<protein>
    <recommendedName>
        <fullName evidence="1">Major fimbrium tip subunit FimD third Ig-like domain-containing protein</fullName>
    </recommendedName>
</protein>
<organism evidence="2 3">
    <name type="scientific">Porphyromonas macacae</name>
    <dbReference type="NCBI Taxonomy" id="28115"/>
    <lineage>
        <taxon>Bacteria</taxon>
        <taxon>Pseudomonadati</taxon>
        <taxon>Bacteroidota</taxon>
        <taxon>Bacteroidia</taxon>
        <taxon>Bacteroidales</taxon>
        <taxon>Porphyromonadaceae</taxon>
        <taxon>Porphyromonas</taxon>
    </lineage>
</organism>
<name>A0A379DKZ9_9PORP</name>